<gene>
    <name evidence="7" type="ORF">H9704_04000</name>
</gene>
<dbReference type="PANTHER" id="PTHR43289">
    <property type="entry name" value="MITOGEN-ACTIVATED PROTEIN KINASE KINASE KINASE 20-RELATED"/>
    <property type="match status" value="1"/>
</dbReference>
<accession>A0A9D2SHD7</accession>
<dbReference type="CDD" id="cd14014">
    <property type="entry name" value="STKc_PknB_like"/>
    <property type="match status" value="1"/>
</dbReference>
<dbReference type="InterPro" id="IPR000719">
    <property type="entry name" value="Prot_kinase_dom"/>
</dbReference>
<protein>
    <recommendedName>
        <fullName evidence="1">non-specific serine/threonine protein kinase</fullName>
        <ecNumber evidence="1">2.7.11.1</ecNumber>
    </recommendedName>
</protein>
<feature type="domain" description="Protein kinase" evidence="6">
    <location>
        <begin position="27"/>
        <end position="349"/>
    </location>
</feature>
<evidence type="ECO:0000259" key="6">
    <source>
        <dbReference type="PROSITE" id="PS50011"/>
    </source>
</evidence>
<proteinExistence type="predicted"/>
<dbReference type="Proteomes" id="UP000823910">
    <property type="component" value="Unassembled WGS sequence"/>
</dbReference>
<keyword evidence="5" id="KW-0067">ATP-binding</keyword>
<dbReference type="PANTHER" id="PTHR43289:SF6">
    <property type="entry name" value="SERINE_THREONINE-PROTEIN KINASE NEKL-3"/>
    <property type="match status" value="1"/>
</dbReference>
<dbReference type="Gene3D" id="1.10.510.10">
    <property type="entry name" value="Transferase(Phosphotransferase) domain 1"/>
    <property type="match status" value="1"/>
</dbReference>
<comment type="caution">
    <text evidence="7">The sequence shown here is derived from an EMBL/GenBank/DDBJ whole genome shotgun (WGS) entry which is preliminary data.</text>
</comment>
<dbReference type="AlphaFoldDB" id="A0A9D2SHD7"/>
<dbReference type="Pfam" id="PF00069">
    <property type="entry name" value="Pkinase"/>
    <property type="match status" value="1"/>
</dbReference>
<keyword evidence="7" id="KW-0723">Serine/threonine-protein kinase</keyword>
<keyword evidence="2" id="KW-0808">Transferase</keyword>
<organism evidence="7 8">
    <name type="scientific">Candidatus Enterocloster excrementipullorum</name>
    <dbReference type="NCBI Taxonomy" id="2838559"/>
    <lineage>
        <taxon>Bacteria</taxon>
        <taxon>Bacillati</taxon>
        <taxon>Bacillota</taxon>
        <taxon>Clostridia</taxon>
        <taxon>Lachnospirales</taxon>
        <taxon>Lachnospiraceae</taxon>
        <taxon>Enterocloster</taxon>
    </lineage>
</organism>
<dbReference type="GO" id="GO:0005524">
    <property type="term" value="F:ATP binding"/>
    <property type="evidence" value="ECO:0007669"/>
    <property type="project" value="UniProtKB-KW"/>
</dbReference>
<evidence type="ECO:0000256" key="1">
    <source>
        <dbReference type="ARBA" id="ARBA00012513"/>
    </source>
</evidence>
<reference evidence="7" key="2">
    <citation type="submission" date="2021-04" db="EMBL/GenBank/DDBJ databases">
        <authorList>
            <person name="Gilroy R."/>
        </authorList>
    </citation>
    <scope>NUCLEOTIDE SEQUENCE</scope>
    <source>
        <strain evidence="7">CHK180-15479</strain>
    </source>
</reference>
<sequence>MPVYNHGKRWREKRGGRDRRDLLFGKYRLLGKAGSGGTGTVWLAVHIGLEEYRAIKCVSKAQVDYETFRREALILKELRHPGIPLVYDLEEDEEHFYLIEEYLEGHSLYALIRDQGTLQDAEAIRYGLQICSLVEYMHSACDPPILHLDLQPNNLMICGGTVRLIDFDHASAGRAADRLGRYGTVGCAAPEQYDPDRTLDPRTDIYAIGAVLRFMLQGTLRTEDGQPYPLSKPLADIISRCMEKDMEKRYSTAGEAAEALQRLLAGEKPEKDKKEPPSLTVVFAGSRPGAGTTHLAFGLCRWLDRKGIWALYEEKNRSMAVRTMAESLRARPDKRGIYRMKGCWMRPWYGPGAKLPEAKGFAVILKDFGLEWKEAARVLKDENTVFVGCAAASPWEGDRAGRMLDELKEGKGGGQRILVFRCGAEGFLKRTWLRKALSGCPEGVSVFCSPEYRDPFRPGHQEDFLQAVWKRIERSLPLRQEKRRWFDWWRR</sequence>
<reference evidence="7" key="1">
    <citation type="journal article" date="2021" name="PeerJ">
        <title>Extensive microbial diversity within the chicken gut microbiome revealed by metagenomics and culture.</title>
        <authorList>
            <person name="Gilroy R."/>
            <person name="Ravi A."/>
            <person name="Getino M."/>
            <person name="Pursley I."/>
            <person name="Horton D.L."/>
            <person name="Alikhan N.F."/>
            <person name="Baker D."/>
            <person name="Gharbi K."/>
            <person name="Hall N."/>
            <person name="Watson M."/>
            <person name="Adriaenssens E.M."/>
            <person name="Foster-Nyarko E."/>
            <person name="Jarju S."/>
            <person name="Secka A."/>
            <person name="Antonio M."/>
            <person name="Oren A."/>
            <person name="Chaudhuri R.R."/>
            <person name="La Ragione R."/>
            <person name="Hildebrand F."/>
            <person name="Pallen M.J."/>
        </authorList>
    </citation>
    <scope>NUCLEOTIDE SEQUENCE</scope>
    <source>
        <strain evidence="7">CHK180-15479</strain>
    </source>
</reference>
<evidence type="ECO:0000313" key="7">
    <source>
        <dbReference type="EMBL" id="HJC05304.1"/>
    </source>
</evidence>
<evidence type="ECO:0000256" key="2">
    <source>
        <dbReference type="ARBA" id="ARBA00022679"/>
    </source>
</evidence>
<name>A0A9D2SHD7_9FIRM</name>
<dbReference type="InterPro" id="IPR011009">
    <property type="entry name" value="Kinase-like_dom_sf"/>
</dbReference>
<dbReference type="SUPFAM" id="SSF56112">
    <property type="entry name" value="Protein kinase-like (PK-like)"/>
    <property type="match status" value="1"/>
</dbReference>
<evidence type="ECO:0000313" key="8">
    <source>
        <dbReference type="Proteomes" id="UP000823910"/>
    </source>
</evidence>
<evidence type="ECO:0000256" key="4">
    <source>
        <dbReference type="ARBA" id="ARBA00022777"/>
    </source>
</evidence>
<keyword evidence="3" id="KW-0547">Nucleotide-binding</keyword>
<dbReference type="EC" id="2.7.11.1" evidence="1"/>
<evidence type="ECO:0000256" key="5">
    <source>
        <dbReference type="ARBA" id="ARBA00022840"/>
    </source>
</evidence>
<dbReference type="PROSITE" id="PS50011">
    <property type="entry name" value="PROTEIN_KINASE_DOM"/>
    <property type="match status" value="1"/>
</dbReference>
<dbReference type="GO" id="GO:0004674">
    <property type="term" value="F:protein serine/threonine kinase activity"/>
    <property type="evidence" value="ECO:0007669"/>
    <property type="project" value="UniProtKB-KW"/>
</dbReference>
<dbReference type="EMBL" id="DWWT01000016">
    <property type="protein sequence ID" value="HJC05304.1"/>
    <property type="molecule type" value="Genomic_DNA"/>
</dbReference>
<keyword evidence="4 7" id="KW-0418">Kinase</keyword>
<evidence type="ECO:0000256" key="3">
    <source>
        <dbReference type="ARBA" id="ARBA00022741"/>
    </source>
</evidence>